<evidence type="ECO:0000313" key="6">
    <source>
        <dbReference type="Proteomes" id="UP001165079"/>
    </source>
</evidence>
<keyword evidence="1" id="KW-0805">Transcription regulation</keyword>
<dbReference type="EMBL" id="BSTX01000005">
    <property type="protein sequence ID" value="GLZ81095.1"/>
    <property type="molecule type" value="Genomic_DNA"/>
</dbReference>
<keyword evidence="3" id="KW-0804">Transcription</keyword>
<gene>
    <name evidence="5" type="ORF">Afil01_59020</name>
</gene>
<dbReference type="SUPFAM" id="SSF46785">
    <property type="entry name" value="Winged helix' DNA-binding domain"/>
    <property type="match status" value="1"/>
</dbReference>
<dbReference type="InterPro" id="IPR011991">
    <property type="entry name" value="ArsR-like_HTH"/>
</dbReference>
<evidence type="ECO:0000313" key="5">
    <source>
        <dbReference type="EMBL" id="GLZ81095.1"/>
    </source>
</evidence>
<dbReference type="GO" id="GO:0003677">
    <property type="term" value="F:DNA binding"/>
    <property type="evidence" value="ECO:0007669"/>
    <property type="project" value="UniProtKB-KW"/>
</dbReference>
<evidence type="ECO:0000256" key="1">
    <source>
        <dbReference type="ARBA" id="ARBA00023015"/>
    </source>
</evidence>
<evidence type="ECO:0000256" key="3">
    <source>
        <dbReference type="ARBA" id="ARBA00023163"/>
    </source>
</evidence>
<sequence length="322" mass="35007">MLTLTLTSRDLDFVRFAHSPLWEVVASVRVLKLPAAGSPHRPWIEAVAPRLPGLDLRLLNDLVPVPARILPAFLAPPPTSSAPDLDTELATVAATSPERVRIGLDMMEGPRSARLDALYADPVAGLAELVASIRAYWDTALAPYWGRVKSLLESDIRHRARLLAEGGVRRLFADLDPAISWDGERLRIDHKFVERDAEARGMGILLTPSAFVAPSVFSVSSPPWQPTVRYGPRGIGLLWAKENRDVAKALERLLGRSRAQLLSTLDEPAATGELAGRLGLTAGGASQHLTALRDAGLVQGHRSGRYVLYARTELGQRLVEVG</sequence>
<evidence type="ECO:0000259" key="4">
    <source>
        <dbReference type="PROSITE" id="PS50987"/>
    </source>
</evidence>
<dbReference type="CDD" id="cd00090">
    <property type="entry name" value="HTH_ARSR"/>
    <property type="match status" value="1"/>
</dbReference>
<organism evidence="5 6">
    <name type="scientific">Actinorhabdospora filicis</name>
    <dbReference type="NCBI Taxonomy" id="1785913"/>
    <lineage>
        <taxon>Bacteria</taxon>
        <taxon>Bacillati</taxon>
        <taxon>Actinomycetota</taxon>
        <taxon>Actinomycetes</taxon>
        <taxon>Micromonosporales</taxon>
        <taxon>Micromonosporaceae</taxon>
        <taxon>Actinorhabdospora</taxon>
    </lineage>
</organism>
<dbReference type="InterPro" id="IPR051011">
    <property type="entry name" value="Metal_resp_trans_reg"/>
</dbReference>
<dbReference type="PROSITE" id="PS50987">
    <property type="entry name" value="HTH_ARSR_2"/>
    <property type="match status" value="1"/>
</dbReference>
<dbReference type="AlphaFoldDB" id="A0A9W6WDR0"/>
<dbReference type="PANTHER" id="PTHR43132">
    <property type="entry name" value="ARSENICAL RESISTANCE OPERON REPRESSOR ARSR-RELATED"/>
    <property type="match status" value="1"/>
</dbReference>
<keyword evidence="2" id="KW-0238">DNA-binding</keyword>
<dbReference type="InterPro" id="IPR001845">
    <property type="entry name" value="HTH_ArsR_DNA-bd_dom"/>
</dbReference>
<dbReference type="InterPro" id="IPR036388">
    <property type="entry name" value="WH-like_DNA-bd_sf"/>
</dbReference>
<name>A0A9W6WDR0_9ACTN</name>
<accession>A0A9W6WDR0</accession>
<proteinExistence type="predicted"/>
<dbReference type="RefSeq" id="WP_285666461.1">
    <property type="nucleotide sequence ID" value="NZ_BSTX01000005.1"/>
</dbReference>
<dbReference type="InterPro" id="IPR036390">
    <property type="entry name" value="WH_DNA-bd_sf"/>
</dbReference>
<evidence type="ECO:0000256" key="2">
    <source>
        <dbReference type="ARBA" id="ARBA00023125"/>
    </source>
</evidence>
<dbReference type="PANTHER" id="PTHR43132:SF6">
    <property type="entry name" value="HTH-TYPE TRANSCRIPTIONAL REPRESSOR CZRA"/>
    <property type="match status" value="1"/>
</dbReference>
<dbReference type="Pfam" id="PF12840">
    <property type="entry name" value="HTH_20"/>
    <property type="match status" value="1"/>
</dbReference>
<dbReference type="Proteomes" id="UP001165079">
    <property type="component" value="Unassembled WGS sequence"/>
</dbReference>
<reference evidence="5" key="1">
    <citation type="submission" date="2023-03" db="EMBL/GenBank/DDBJ databases">
        <title>Actinorhabdospora filicis NBRC 111898.</title>
        <authorList>
            <person name="Ichikawa N."/>
            <person name="Sato H."/>
            <person name="Tonouchi N."/>
        </authorList>
    </citation>
    <scope>NUCLEOTIDE SEQUENCE</scope>
    <source>
        <strain evidence="5">NBRC 111898</strain>
    </source>
</reference>
<feature type="domain" description="HTH arsR-type" evidence="4">
    <location>
        <begin position="238"/>
        <end position="322"/>
    </location>
</feature>
<comment type="caution">
    <text evidence="5">The sequence shown here is derived from an EMBL/GenBank/DDBJ whole genome shotgun (WGS) entry which is preliminary data.</text>
</comment>
<dbReference type="InterPro" id="IPR045981">
    <property type="entry name" value="DUF5937"/>
</dbReference>
<dbReference type="Gene3D" id="1.10.10.10">
    <property type="entry name" value="Winged helix-like DNA-binding domain superfamily/Winged helix DNA-binding domain"/>
    <property type="match status" value="1"/>
</dbReference>
<protein>
    <submittedName>
        <fullName evidence="5">Transcriptional regulator</fullName>
    </submittedName>
</protein>
<dbReference type="SMART" id="SM00418">
    <property type="entry name" value="HTH_ARSR"/>
    <property type="match status" value="1"/>
</dbReference>
<keyword evidence="6" id="KW-1185">Reference proteome</keyword>
<dbReference type="GO" id="GO:0003700">
    <property type="term" value="F:DNA-binding transcription factor activity"/>
    <property type="evidence" value="ECO:0007669"/>
    <property type="project" value="InterPro"/>
</dbReference>
<dbReference type="Pfam" id="PF19361">
    <property type="entry name" value="DUF5937"/>
    <property type="match status" value="1"/>
</dbReference>